<dbReference type="EMBL" id="CAJVPP010010445">
    <property type="protein sequence ID" value="CAG8710298.1"/>
    <property type="molecule type" value="Genomic_DNA"/>
</dbReference>
<keyword evidence="2" id="KW-1185">Reference proteome</keyword>
<feature type="non-terminal residue" evidence="1">
    <location>
        <position position="64"/>
    </location>
</feature>
<protein>
    <submittedName>
        <fullName evidence="1">6982_t:CDS:1</fullName>
    </submittedName>
</protein>
<comment type="caution">
    <text evidence="1">The sequence shown here is derived from an EMBL/GenBank/DDBJ whole genome shotgun (WGS) entry which is preliminary data.</text>
</comment>
<evidence type="ECO:0000313" key="2">
    <source>
        <dbReference type="Proteomes" id="UP000789375"/>
    </source>
</evidence>
<name>A0A9N9HWJ1_FUNMO</name>
<proteinExistence type="predicted"/>
<accession>A0A9N9HWJ1</accession>
<dbReference type="Proteomes" id="UP000789375">
    <property type="component" value="Unassembled WGS sequence"/>
</dbReference>
<dbReference type="AlphaFoldDB" id="A0A9N9HWJ1"/>
<organism evidence="1 2">
    <name type="scientific">Funneliformis mosseae</name>
    <name type="common">Endomycorrhizal fungus</name>
    <name type="synonym">Glomus mosseae</name>
    <dbReference type="NCBI Taxonomy" id="27381"/>
    <lineage>
        <taxon>Eukaryota</taxon>
        <taxon>Fungi</taxon>
        <taxon>Fungi incertae sedis</taxon>
        <taxon>Mucoromycota</taxon>
        <taxon>Glomeromycotina</taxon>
        <taxon>Glomeromycetes</taxon>
        <taxon>Glomerales</taxon>
        <taxon>Glomeraceae</taxon>
        <taxon>Funneliformis</taxon>
    </lineage>
</organism>
<feature type="non-terminal residue" evidence="1">
    <location>
        <position position="1"/>
    </location>
</feature>
<gene>
    <name evidence="1" type="ORF">FMOSSE_LOCUS14278</name>
</gene>
<reference evidence="1" key="1">
    <citation type="submission" date="2021-06" db="EMBL/GenBank/DDBJ databases">
        <authorList>
            <person name="Kallberg Y."/>
            <person name="Tangrot J."/>
            <person name="Rosling A."/>
        </authorList>
    </citation>
    <scope>NUCLEOTIDE SEQUENCE</scope>
    <source>
        <strain evidence="1">87-6 pot B 2015</strain>
    </source>
</reference>
<evidence type="ECO:0000313" key="1">
    <source>
        <dbReference type="EMBL" id="CAG8710298.1"/>
    </source>
</evidence>
<sequence>KVEQDLRHELSAYLEVASQKCPKDNTNSSNSCSRRVSGGEYVCNGQPCVFCTSCKCLSYCWKNE</sequence>